<accession>A0ACB9YJA1</accession>
<organism evidence="1 2">
    <name type="scientific">Hypoxylon rubiginosum</name>
    <dbReference type="NCBI Taxonomy" id="110542"/>
    <lineage>
        <taxon>Eukaryota</taxon>
        <taxon>Fungi</taxon>
        <taxon>Dikarya</taxon>
        <taxon>Ascomycota</taxon>
        <taxon>Pezizomycotina</taxon>
        <taxon>Sordariomycetes</taxon>
        <taxon>Xylariomycetidae</taxon>
        <taxon>Xylariales</taxon>
        <taxon>Hypoxylaceae</taxon>
        <taxon>Hypoxylon</taxon>
    </lineage>
</organism>
<dbReference type="EMBL" id="MU393650">
    <property type="protein sequence ID" value="KAI4859196.1"/>
    <property type="molecule type" value="Genomic_DNA"/>
</dbReference>
<evidence type="ECO:0000313" key="1">
    <source>
        <dbReference type="EMBL" id="KAI4859196.1"/>
    </source>
</evidence>
<keyword evidence="2" id="KW-1185">Reference proteome</keyword>
<evidence type="ECO:0000313" key="2">
    <source>
        <dbReference type="Proteomes" id="UP001497700"/>
    </source>
</evidence>
<proteinExistence type="predicted"/>
<gene>
    <name evidence="1" type="ORF">F4820DRAFT_454120</name>
</gene>
<comment type="caution">
    <text evidence="1">The sequence shown here is derived from an EMBL/GenBank/DDBJ whole genome shotgun (WGS) entry which is preliminary data.</text>
</comment>
<protein>
    <submittedName>
        <fullName evidence="1">tRNA isopentenyltransferase</fullName>
    </submittedName>
</protein>
<name>A0ACB9YJA1_9PEZI</name>
<sequence length="458" mass="51955">MATAGSPKEPLVAIFGTTGTGKSDLAVELARRFNGEIINADAMQMYKGLPVITNQLSFEEQRGVPHHLLATIEPDEPTWTVDNFARESSRLIHEIRSRGKLPIVAGGTHYYIHAALFPETFVSSQSAEDDNSQPRPQEENITQFPVLNGPTAAMLQRLREVDPMMADRWHPDDRRKIKRSLEIFLTTGKRVSDIYAEQRQSKALAGPTRGPWQSLMFWVYTEPEVLKVRLDKRVDKMYRNGLMDEVKSLHESRQFRSQRGESVDMTRGIWQSIGYKQMEPILEAERDGSSPGRMKQLKEAGLEDIRVATRQYAKYQLRWIRRKSIPLVKDHGAMDYLFLLDSSNANNFSVDVLTPAADICQKFLDGQALVGPTEVSKAASEVLTAFEEDSAPSEPIFKVKACDACEVTLQSEDQWEKHIKGRKHRRTLQKRKRTALVPLDSEKPEVTFLPEPCFNGIT</sequence>
<reference evidence="1 2" key="1">
    <citation type="journal article" date="2022" name="New Phytol.">
        <title>Ecological generalism drives hyperdiversity of secondary metabolite gene clusters in xylarialean endophytes.</title>
        <authorList>
            <person name="Franco M.E.E."/>
            <person name="Wisecaver J.H."/>
            <person name="Arnold A.E."/>
            <person name="Ju Y.M."/>
            <person name="Slot J.C."/>
            <person name="Ahrendt S."/>
            <person name="Moore L.P."/>
            <person name="Eastman K.E."/>
            <person name="Scott K."/>
            <person name="Konkel Z."/>
            <person name="Mondo S.J."/>
            <person name="Kuo A."/>
            <person name="Hayes R.D."/>
            <person name="Haridas S."/>
            <person name="Andreopoulos B."/>
            <person name="Riley R."/>
            <person name="LaButti K."/>
            <person name="Pangilinan J."/>
            <person name="Lipzen A."/>
            <person name="Amirebrahimi M."/>
            <person name="Yan J."/>
            <person name="Adam C."/>
            <person name="Keymanesh K."/>
            <person name="Ng V."/>
            <person name="Louie K."/>
            <person name="Northen T."/>
            <person name="Drula E."/>
            <person name="Henrissat B."/>
            <person name="Hsieh H.M."/>
            <person name="Youens-Clark K."/>
            <person name="Lutzoni F."/>
            <person name="Miadlikowska J."/>
            <person name="Eastwood D.C."/>
            <person name="Hamelin R.C."/>
            <person name="Grigoriev I.V."/>
            <person name="U'Ren J.M."/>
        </authorList>
    </citation>
    <scope>NUCLEOTIDE SEQUENCE [LARGE SCALE GENOMIC DNA]</scope>
    <source>
        <strain evidence="1 2">CBS 119005</strain>
    </source>
</reference>
<dbReference type="Proteomes" id="UP001497700">
    <property type="component" value="Unassembled WGS sequence"/>
</dbReference>